<dbReference type="EMBL" id="SSTE01019870">
    <property type="protein sequence ID" value="KAA0036074.1"/>
    <property type="molecule type" value="Genomic_DNA"/>
</dbReference>
<dbReference type="PANTHER" id="PTHR47990">
    <property type="entry name" value="2-OXOGLUTARATE (2OG) AND FE(II)-DEPENDENT OXYGENASE SUPERFAMILY PROTEIN-RELATED"/>
    <property type="match status" value="1"/>
</dbReference>
<dbReference type="Gene3D" id="2.60.120.330">
    <property type="entry name" value="B-lactam Antibiotic, Isopenicillin N Synthase, Chain"/>
    <property type="match status" value="2"/>
</dbReference>
<gene>
    <name evidence="4" type="ORF">E6C27_scaffold112G00680</name>
</gene>
<dbReference type="SUPFAM" id="SSF51197">
    <property type="entry name" value="Clavaminate synthase-like"/>
    <property type="match status" value="2"/>
</dbReference>
<dbReference type="OrthoDB" id="288590at2759"/>
<dbReference type="Proteomes" id="UP000321393">
    <property type="component" value="Unassembled WGS sequence"/>
</dbReference>
<comment type="caution">
    <text evidence="4">The sequence shown here is derived from an EMBL/GenBank/DDBJ whole genome shotgun (WGS) entry which is preliminary data.</text>
</comment>
<name>A0A5A7SXK8_CUCMM</name>
<feature type="domain" description="Fe2OG dioxygenase" evidence="3">
    <location>
        <begin position="424"/>
        <end position="523"/>
    </location>
</feature>
<feature type="domain" description="Fe2OG dioxygenase" evidence="3">
    <location>
        <begin position="160"/>
        <end position="258"/>
    </location>
</feature>
<evidence type="ECO:0000256" key="2">
    <source>
        <dbReference type="ARBA" id="ARBA00023004"/>
    </source>
</evidence>
<dbReference type="STRING" id="1194695.A0A5A7SXK8"/>
<keyword evidence="1" id="KW-0479">Metal-binding</keyword>
<protein>
    <submittedName>
        <fullName evidence="4">Flavonol synthase/flavanone 3-hydroxylase-like</fullName>
    </submittedName>
</protein>
<reference evidence="4 5" key="1">
    <citation type="submission" date="2019-08" db="EMBL/GenBank/DDBJ databases">
        <title>Draft genome sequences of two oriental melons (Cucumis melo L. var makuwa).</title>
        <authorList>
            <person name="Kwon S.-Y."/>
        </authorList>
    </citation>
    <scope>NUCLEOTIDE SEQUENCE [LARGE SCALE GENOMIC DNA]</scope>
    <source>
        <strain evidence="5">cv. SW 3</strain>
        <tissue evidence="4">Leaf</tissue>
    </source>
</reference>
<dbReference type="InterPro" id="IPR005123">
    <property type="entry name" value="Oxoglu/Fe-dep_dioxygenase_dom"/>
</dbReference>
<dbReference type="GO" id="GO:0046872">
    <property type="term" value="F:metal ion binding"/>
    <property type="evidence" value="ECO:0007669"/>
    <property type="project" value="UniProtKB-KW"/>
</dbReference>
<dbReference type="InterPro" id="IPR050231">
    <property type="entry name" value="Iron_ascorbate_oxido_reductase"/>
</dbReference>
<dbReference type="InterPro" id="IPR027443">
    <property type="entry name" value="IPNS-like_sf"/>
</dbReference>
<dbReference type="AlphaFoldDB" id="A0A5A7SXK8"/>
<dbReference type="PROSITE" id="PS51471">
    <property type="entry name" value="FE2OG_OXY"/>
    <property type="match status" value="2"/>
</dbReference>
<evidence type="ECO:0000259" key="3">
    <source>
        <dbReference type="PROSITE" id="PS51471"/>
    </source>
</evidence>
<dbReference type="InterPro" id="IPR026992">
    <property type="entry name" value="DIOX_N"/>
</dbReference>
<keyword evidence="2" id="KW-0408">Iron</keyword>
<evidence type="ECO:0000313" key="5">
    <source>
        <dbReference type="Proteomes" id="UP000321393"/>
    </source>
</evidence>
<evidence type="ECO:0000256" key="1">
    <source>
        <dbReference type="ARBA" id="ARBA00022723"/>
    </source>
</evidence>
<sequence>MAKNTGIPTVDLSVFSTEDENEAKKKAFETIFQACSSYGFFQIVNHGIPVEFLKESLEVSRTFFHYPDDIKLKYSPKPGAPLLAGFNKQKKNCVDKNEYVLMFPPGSNFNIYPQEPPQFKEQSEELFKKLSKVCLLLESIVNEGLGLPPDFLKQYNNDRSWDFMTTLYYFSATEEGENGLTHHEDANCITLVIQDDTGGLQVRKDGEWIPVVPVEGAIVVNIGDVIQVLSNKKFKSATHRVVRQKGKERFSYAFFHNLHGDKWVEPLPKFTEEIGEKPKYKGFQFKDYLAMRLKNKTHPPSRVEDEILNHGVPLHLMQKALLLSNQFFGYPLDRKLQASPLTGAPLPAGYGRQPDRSPDKNEFFMMFPPHSTFNVFPSDPQGFREVVEELFSCFVKTASIIENIINECLGLPPNFLSEYNNDRKWDLMSTFRYPNASEIENVGLREHKDVNFITLLFQDEVGGLEVKTEDHQWIPIIPNQNSLVINVGDVIQVLSNDRYKSASHRVVRQAGRERHSYAFFYNIGGDKLVQPLPHFTTHIDQPPKYKSFIYKEYLQLRLRNKTHPPTNPKDIINISYYSTT</sequence>
<organism evidence="4 5">
    <name type="scientific">Cucumis melo var. makuwa</name>
    <name type="common">Oriental melon</name>
    <dbReference type="NCBI Taxonomy" id="1194695"/>
    <lineage>
        <taxon>Eukaryota</taxon>
        <taxon>Viridiplantae</taxon>
        <taxon>Streptophyta</taxon>
        <taxon>Embryophyta</taxon>
        <taxon>Tracheophyta</taxon>
        <taxon>Spermatophyta</taxon>
        <taxon>Magnoliopsida</taxon>
        <taxon>eudicotyledons</taxon>
        <taxon>Gunneridae</taxon>
        <taxon>Pentapetalae</taxon>
        <taxon>rosids</taxon>
        <taxon>fabids</taxon>
        <taxon>Cucurbitales</taxon>
        <taxon>Cucurbitaceae</taxon>
        <taxon>Benincaseae</taxon>
        <taxon>Cucumis</taxon>
    </lineage>
</organism>
<dbReference type="Pfam" id="PF14226">
    <property type="entry name" value="DIOX_N"/>
    <property type="match status" value="1"/>
</dbReference>
<dbReference type="Pfam" id="PF03171">
    <property type="entry name" value="2OG-FeII_Oxy"/>
    <property type="match status" value="2"/>
</dbReference>
<accession>A0A5A7SXK8</accession>
<evidence type="ECO:0000313" key="4">
    <source>
        <dbReference type="EMBL" id="KAA0036074.1"/>
    </source>
</evidence>
<dbReference type="InterPro" id="IPR044861">
    <property type="entry name" value="IPNS-like_FE2OG_OXY"/>
</dbReference>
<proteinExistence type="predicted"/>